<keyword evidence="2" id="KW-1185">Reference proteome</keyword>
<proteinExistence type="predicted"/>
<reference evidence="1" key="1">
    <citation type="submission" date="2023-08" db="EMBL/GenBank/DDBJ databases">
        <authorList>
            <person name="Audoor S."/>
            <person name="Bilcke G."/>
        </authorList>
    </citation>
    <scope>NUCLEOTIDE SEQUENCE</scope>
</reference>
<gene>
    <name evidence="1" type="ORF">CYCCA115_LOCUS13684</name>
</gene>
<comment type="caution">
    <text evidence="1">The sequence shown here is derived from an EMBL/GenBank/DDBJ whole genome shotgun (WGS) entry which is preliminary data.</text>
</comment>
<name>A0AAD2JIJ8_9STRA</name>
<sequence length="170" mass="18729">MCRRDDIMTSGNLLWEYKAAETARHSMVKINGMALVLAANSTVTSGLTTLYTKIAILADQTLTITSDSELFFGEDHPSVERRKKLVRGKGGLSLLVVRVTTNDASLSNDAAEIGDTSLVQKEMLSTCNPMWKTGPTWITISRLSPCLKRTREASLESTSSRNLLVTRTLY</sequence>
<accession>A0AAD2JIJ8</accession>
<dbReference type="AlphaFoldDB" id="A0AAD2JIJ8"/>
<organism evidence="1 2">
    <name type="scientific">Cylindrotheca closterium</name>
    <dbReference type="NCBI Taxonomy" id="2856"/>
    <lineage>
        <taxon>Eukaryota</taxon>
        <taxon>Sar</taxon>
        <taxon>Stramenopiles</taxon>
        <taxon>Ochrophyta</taxon>
        <taxon>Bacillariophyta</taxon>
        <taxon>Bacillariophyceae</taxon>
        <taxon>Bacillariophycidae</taxon>
        <taxon>Bacillariales</taxon>
        <taxon>Bacillariaceae</taxon>
        <taxon>Cylindrotheca</taxon>
    </lineage>
</organism>
<protein>
    <submittedName>
        <fullName evidence="1">Uncharacterized protein</fullName>
    </submittedName>
</protein>
<dbReference type="Proteomes" id="UP001295423">
    <property type="component" value="Unassembled WGS sequence"/>
</dbReference>
<evidence type="ECO:0000313" key="1">
    <source>
        <dbReference type="EMBL" id="CAJ1952723.1"/>
    </source>
</evidence>
<dbReference type="EMBL" id="CAKOGP040001814">
    <property type="protein sequence ID" value="CAJ1952723.1"/>
    <property type="molecule type" value="Genomic_DNA"/>
</dbReference>
<evidence type="ECO:0000313" key="2">
    <source>
        <dbReference type="Proteomes" id="UP001295423"/>
    </source>
</evidence>